<reference evidence="2" key="1">
    <citation type="journal article" date="2020" name="Mol. Plant Microbe">
        <title>Rhizobial microsymbionts of the narrowly endemic Oxytropis species growing in Kamchatka are characterized by significant genetic diversity and possess a set of genes that are associated with T3SS and T6SS secretion systems and can affect the development of symbiosis.</title>
        <authorList>
            <person name="Safronova V."/>
            <person name="Guro P."/>
            <person name="Sazanova A."/>
            <person name="Kuznetsova I."/>
            <person name="Belimov A."/>
            <person name="Yakubov V."/>
            <person name="Chirak E."/>
            <person name="Afonin A."/>
            <person name="Gogolev Y."/>
            <person name="Andronov E."/>
            <person name="Tikhonovich I."/>
        </authorList>
    </citation>
    <scope>NUCLEOTIDE SEQUENCE [LARGE SCALE GENOMIC DNA]</scope>
    <source>
        <strain evidence="2">581</strain>
    </source>
</reference>
<sequence length="69" mass="7673">MIITTTRDSDPANQAVVGTPLADQPGKVAKTYQDELIVWLKDRFGYVAKDDADVRGYFAALAPEQQDMR</sequence>
<dbReference type="KEGG" id="trb:HB776_17605"/>
<proteinExistence type="predicted"/>
<dbReference type="AlphaFoldDB" id="A0A7G6U1F0"/>
<dbReference type="EMBL" id="CP050292">
    <property type="protein sequence ID" value="QND72832.1"/>
    <property type="molecule type" value="Genomic_DNA"/>
</dbReference>
<evidence type="ECO:0000313" key="1">
    <source>
        <dbReference type="EMBL" id="QND72832.1"/>
    </source>
</evidence>
<dbReference type="Proteomes" id="UP000515291">
    <property type="component" value="Chromosome"/>
</dbReference>
<organism evidence="1 2">
    <name type="scientific">Tardiphaga robiniae</name>
    <dbReference type="NCBI Taxonomy" id="943830"/>
    <lineage>
        <taxon>Bacteria</taxon>
        <taxon>Pseudomonadati</taxon>
        <taxon>Pseudomonadota</taxon>
        <taxon>Alphaproteobacteria</taxon>
        <taxon>Hyphomicrobiales</taxon>
        <taxon>Nitrobacteraceae</taxon>
        <taxon>Tardiphaga</taxon>
    </lineage>
</organism>
<evidence type="ECO:0000313" key="2">
    <source>
        <dbReference type="Proteomes" id="UP000515291"/>
    </source>
</evidence>
<gene>
    <name evidence="1" type="ORF">HB776_17605</name>
</gene>
<dbReference type="RefSeq" id="WP_184511729.1">
    <property type="nucleotide sequence ID" value="NZ_CP050292.1"/>
</dbReference>
<accession>A0A7G6U1F0</accession>
<protein>
    <submittedName>
        <fullName evidence="1">Uncharacterized protein</fullName>
    </submittedName>
</protein>
<name>A0A7G6U1F0_9BRAD</name>